<accession>A0A2M4D766</accession>
<protein>
    <submittedName>
        <fullName evidence="2">Putative secreted protein</fullName>
    </submittedName>
</protein>
<feature type="signal peptide" evidence="1">
    <location>
        <begin position="1"/>
        <end position="21"/>
    </location>
</feature>
<reference evidence="2" key="1">
    <citation type="submission" date="2018-01" db="EMBL/GenBank/DDBJ databases">
        <title>An insight into the sialome of Amazonian anophelines.</title>
        <authorList>
            <person name="Ribeiro J.M."/>
            <person name="Scarpassa V."/>
            <person name="Calvo E."/>
        </authorList>
    </citation>
    <scope>NUCLEOTIDE SEQUENCE</scope>
</reference>
<dbReference type="AlphaFoldDB" id="A0A2M4D766"/>
<evidence type="ECO:0000256" key="1">
    <source>
        <dbReference type="SAM" id="SignalP"/>
    </source>
</evidence>
<sequence>MCRSGLLLVVFLFVSYLNSNCQISVRSSSPRLRHSFPSPYDELMHCVLSNCWTQPDRKPDPLTIDRESMICFNRL</sequence>
<proteinExistence type="predicted"/>
<dbReference type="EMBL" id="GGFL01009237">
    <property type="protein sequence ID" value="MBW73415.1"/>
    <property type="molecule type" value="Transcribed_RNA"/>
</dbReference>
<feature type="chain" id="PRO_5014811610" evidence="1">
    <location>
        <begin position="22"/>
        <end position="75"/>
    </location>
</feature>
<keyword evidence="1" id="KW-0732">Signal</keyword>
<organism evidence="2">
    <name type="scientific">Anopheles darlingi</name>
    <name type="common">Mosquito</name>
    <dbReference type="NCBI Taxonomy" id="43151"/>
    <lineage>
        <taxon>Eukaryota</taxon>
        <taxon>Metazoa</taxon>
        <taxon>Ecdysozoa</taxon>
        <taxon>Arthropoda</taxon>
        <taxon>Hexapoda</taxon>
        <taxon>Insecta</taxon>
        <taxon>Pterygota</taxon>
        <taxon>Neoptera</taxon>
        <taxon>Endopterygota</taxon>
        <taxon>Diptera</taxon>
        <taxon>Nematocera</taxon>
        <taxon>Culicoidea</taxon>
        <taxon>Culicidae</taxon>
        <taxon>Anophelinae</taxon>
        <taxon>Anopheles</taxon>
    </lineage>
</organism>
<evidence type="ECO:0000313" key="2">
    <source>
        <dbReference type="EMBL" id="MBW73415.1"/>
    </source>
</evidence>
<name>A0A2M4D766_ANODA</name>